<feature type="coiled-coil region" evidence="1">
    <location>
        <begin position="108"/>
        <end position="170"/>
    </location>
</feature>
<dbReference type="InterPro" id="IPR010982">
    <property type="entry name" value="Lambda_DNA-bd_dom_sf"/>
</dbReference>
<evidence type="ECO:0000313" key="3">
    <source>
        <dbReference type="EMBL" id="EDT14320.1"/>
    </source>
</evidence>
<dbReference type="InterPro" id="IPR050077">
    <property type="entry name" value="LexA_repressor"/>
</dbReference>
<dbReference type="AlphaFoldDB" id="B1BVI0"/>
<dbReference type="SMART" id="SM00530">
    <property type="entry name" value="HTH_XRE"/>
    <property type="match status" value="1"/>
</dbReference>
<dbReference type="Pfam" id="PF00717">
    <property type="entry name" value="Peptidase_S24"/>
    <property type="match status" value="1"/>
</dbReference>
<gene>
    <name evidence="3" type="ORF">AC3_A0082</name>
</gene>
<proteinExistence type="predicted"/>
<keyword evidence="1" id="KW-0175">Coiled coil</keyword>
<accession>B1BVI0</accession>
<dbReference type="EMBL" id="ABDW01000025">
    <property type="protein sequence ID" value="EDT14320.1"/>
    <property type="molecule type" value="Genomic_DNA"/>
</dbReference>
<dbReference type="CDD" id="cd06529">
    <property type="entry name" value="S24_LexA-like"/>
    <property type="match status" value="1"/>
</dbReference>
<dbReference type="Pfam" id="PF01381">
    <property type="entry name" value="HTH_3"/>
    <property type="match status" value="1"/>
</dbReference>
<protein>
    <submittedName>
        <fullName evidence="3">LexA repressor</fullName>
    </submittedName>
</protein>
<evidence type="ECO:0000313" key="4">
    <source>
        <dbReference type="Proteomes" id="UP000005337"/>
    </source>
</evidence>
<dbReference type="RefSeq" id="WP_003464816.1">
    <property type="nucleotide sequence ID" value="NZ_ABDW01000025.1"/>
</dbReference>
<dbReference type="PANTHER" id="PTHR33516:SF2">
    <property type="entry name" value="LEXA REPRESSOR-RELATED"/>
    <property type="match status" value="1"/>
</dbReference>
<dbReference type="GO" id="GO:0003677">
    <property type="term" value="F:DNA binding"/>
    <property type="evidence" value="ECO:0007669"/>
    <property type="project" value="InterPro"/>
</dbReference>
<evidence type="ECO:0000259" key="2">
    <source>
        <dbReference type="PROSITE" id="PS50943"/>
    </source>
</evidence>
<organism evidence="3 4">
    <name type="scientific">Clostridium perfringens E str. JGS1987</name>
    <dbReference type="NCBI Taxonomy" id="451755"/>
    <lineage>
        <taxon>Bacteria</taxon>
        <taxon>Bacillati</taxon>
        <taxon>Bacillota</taxon>
        <taxon>Clostridia</taxon>
        <taxon>Eubacteriales</taxon>
        <taxon>Clostridiaceae</taxon>
        <taxon>Clostridium</taxon>
    </lineage>
</organism>
<dbReference type="SUPFAM" id="SSF47413">
    <property type="entry name" value="lambda repressor-like DNA-binding domains"/>
    <property type="match status" value="1"/>
</dbReference>
<dbReference type="Gene3D" id="1.10.260.40">
    <property type="entry name" value="lambda repressor-like DNA-binding domains"/>
    <property type="match status" value="1"/>
</dbReference>
<dbReference type="PANTHER" id="PTHR33516">
    <property type="entry name" value="LEXA REPRESSOR"/>
    <property type="match status" value="1"/>
</dbReference>
<dbReference type="Proteomes" id="UP000005337">
    <property type="component" value="Unassembled WGS sequence"/>
</dbReference>
<dbReference type="InterPro" id="IPR015927">
    <property type="entry name" value="Peptidase_S24_S26A/B/C"/>
</dbReference>
<name>B1BVI0_CLOPF</name>
<sequence>MNLEKLAKIIKKYRKDNNLTQQQLAEKLDISRSVLSYYENTNAEPNLYFLYNFSRLLNCTIDELVDSADIFDDFSLSQTPQNEFEPIKKSKTKVKEDTLNINDGQKFLKEIKNMLNKVKKTYDELNYSKLRIDRTLTELDRAINRANRTKEDLNLSLRRVNRLYDDLKRTNSREERFDKLVKQLDDISKNLNPNFENDIIDMTDIEISTDLVPSVEELRKNKILEFKNKSKESNSKYIRIPILGVVAAGNPSYACENILDNIYLPKGNFSSSFTYFGLKVKGDSMNELFEDGEVIIIRKTSLVHNDDIVIAFVGDEATCKEYYYDGNNINLIPHSTNSKHKKQVYSVDEVKIIGLVEGSLNDFLDSYI</sequence>
<dbReference type="SUPFAM" id="SSF51306">
    <property type="entry name" value="LexA/Signal peptidase"/>
    <property type="match status" value="1"/>
</dbReference>
<dbReference type="InterPro" id="IPR036286">
    <property type="entry name" value="LexA/Signal_pep-like_sf"/>
</dbReference>
<dbReference type="InterPro" id="IPR039418">
    <property type="entry name" value="LexA-like"/>
</dbReference>
<reference evidence="3 4" key="1">
    <citation type="submission" date="2007-07" db="EMBL/GenBank/DDBJ databases">
        <title>Annotation of Clostridium perfringens E str. JGS1987.</title>
        <authorList>
            <person name="Paulsen I."/>
            <person name="Sebastian Y."/>
        </authorList>
    </citation>
    <scope>NUCLEOTIDE SEQUENCE [LARGE SCALE GENOMIC DNA]</scope>
    <source>
        <strain evidence="4">E str. JGS1987</strain>
    </source>
</reference>
<feature type="domain" description="HTH cro/C1-type" evidence="2">
    <location>
        <begin position="10"/>
        <end position="64"/>
    </location>
</feature>
<dbReference type="Gene3D" id="2.10.109.10">
    <property type="entry name" value="Umud Fragment, subunit A"/>
    <property type="match status" value="1"/>
</dbReference>
<dbReference type="InterPro" id="IPR001387">
    <property type="entry name" value="Cro/C1-type_HTH"/>
</dbReference>
<dbReference type="CDD" id="cd00093">
    <property type="entry name" value="HTH_XRE"/>
    <property type="match status" value="1"/>
</dbReference>
<dbReference type="PROSITE" id="PS50943">
    <property type="entry name" value="HTH_CROC1"/>
    <property type="match status" value="1"/>
</dbReference>
<evidence type="ECO:0000256" key="1">
    <source>
        <dbReference type="SAM" id="Coils"/>
    </source>
</evidence>
<comment type="caution">
    <text evidence="3">The sequence shown here is derived from an EMBL/GenBank/DDBJ whole genome shotgun (WGS) entry which is preliminary data.</text>
</comment>